<reference evidence="1 2" key="1">
    <citation type="submission" date="2018-11" db="EMBL/GenBank/DDBJ databases">
        <title>Genome sequencing and assembly of Clostridium tagluense strain A121.</title>
        <authorList>
            <person name="Murakami T."/>
            <person name="Segawa T."/>
            <person name="Shcherbakova V.A."/>
            <person name="Mori H."/>
            <person name="Yoshimura Y."/>
        </authorList>
    </citation>
    <scope>NUCLEOTIDE SEQUENCE [LARGE SCALE GENOMIC DNA]</scope>
    <source>
        <strain evidence="1 2">A121</strain>
    </source>
</reference>
<gene>
    <name evidence="1" type="ORF">Ctaglu_33980</name>
</gene>
<name>A0A401UQF5_9CLOT</name>
<accession>A0A401UQF5</accession>
<dbReference type="OrthoDB" id="9971460at2"/>
<organism evidence="1 2">
    <name type="scientific">Clostridium tagluense</name>
    <dbReference type="NCBI Taxonomy" id="360422"/>
    <lineage>
        <taxon>Bacteria</taxon>
        <taxon>Bacillati</taxon>
        <taxon>Bacillota</taxon>
        <taxon>Clostridia</taxon>
        <taxon>Eubacteriales</taxon>
        <taxon>Clostridiaceae</taxon>
        <taxon>Clostridium</taxon>
    </lineage>
</organism>
<dbReference type="RefSeq" id="WP_125003882.1">
    <property type="nucleotide sequence ID" value="NZ_BHYK01000021.1"/>
</dbReference>
<keyword evidence="2" id="KW-1185">Reference proteome</keyword>
<evidence type="ECO:0000313" key="1">
    <source>
        <dbReference type="EMBL" id="GCD11775.1"/>
    </source>
</evidence>
<sequence>MNLTITRGIENNKFTTLVAFKEFGGIGMTSEDEMALLQNYPIILTYGEITFSDKFKVVSGNVVQDSTGDTVTLILSERKTPLTQVFQVRYEVSTGQILDAELGTSLISKELVAQAKCILFENKVKERITSLLTIAKTKNNSFEINSPIDVVI</sequence>
<protein>
    <submittedName>
        <fullName evidence="1">Uncharacterized protein</fullName>
    </submittedName>
</protein>
<evidence type="ECO:0000313" key="2">
    <source>
        <dbReference type="Proteomes" id="UP000287872"/>
    </source>
</evidence>
<dbReference type="Proteomes" id="UP000287872">
    <property type="component" value="Unassembled WGS sequence"/>
</dbReference>
<comment type="caution">
    <text evidence="1">The sequence shown here is derived from an EMBL/GenBank/DDBJ whole genome shotgun (WGS) entry which is preliminary data.</text>
</comment>
<dbReference type="EMBL" id="BHYK01000021">
    <property type="protein sequence ID" value="GCD11775.1"/>
    <property type="molecule type" value="Genomic_DNA"/>
</dbReference>
<dbReference type="AlphaFoldDB" id="A0A401UQF5"/>
<proteinExistence type="predicted"/>